<sequence length="280" mass="32693">MKKYIQKWKKLNKNGIKLSLICGINRLIIFISTSQFYVLSAIFLGMLTYYMPQDIQFFTLRVLEFIVIVKIVIDTIQVVLSSRLKKMRLALLIGLMYLSFLAGNSYINENILTEAMVNRLFSLWCISGVIAGIVMLVQPRLFRSFLFKNVINKDYLGIRKLTDDFPPSSNIYVDADEEDENKRMTIINQNAIKLPYQECVELSYLNREIITAIHHEVTPFGEENKRTFVDYDTIYFPTFTVHPFGDYEGKFDFHHRLIQFRLSRKSAFTKQAEGHLSAKH</sequence>
<reference evidence="2 3" key="2">
    <citation type="submission" date="2018-02" db="EMBL/GenBank/DDBJ databases">
        <title>Whole genome sequencing analysis of Streptococcus pluranimalium isolated from cattle infected mastitis in China.</title>
        <authorList>
            <person name="Zhang J.-R."/>
            <person name="Hu G.-Z."/>
        </authorList>
    </citation>
    <scope>NUCLEOTIDE SEQUENCE [LARGE SCALE GENOMIC DNA]</scope>
    <source>
        <strain evidence="2 3">TH11417</strain>
    </source>
</reference>
<feature type="transmembrane region" description="Helical" evidence="1">
    <location>
        <begin position="119"/>
        <end position="137"/>
    </location>
</feature>
<name>A0A2L0D5Q8_9STRE</name>
<proteinExistence type="predicted"/>
<keyword evidence="1" id="KW-0472">Membrane</keyword>
<organism evidence="2 3">
    <name type="scientific">Streptococcus pluranimalium</name>
    <dbReference type="NCBI Taxonomy" id="82348"/>
    <lineage>
        <taxon>Bacteria</taxon>
        <taxon>Bacillati</taxon>
        <taxon>Bacillota</taxon>
        <taxon>Bacilli</taxon>
        <taxon>Lactobacillales</taxon>
        <taxon>Streptococcaceae</taxon>
        <taxon>Streptococcus</taxon>
    </lineage>
</organism>
<accession>A0A2L0D5Q8</accession>
<evidence type="ECO:0000313" key="3">
    <source>
        <dbReference type="Proteomes" id="UP000238956"/>
    </source>
</evidence>
<protein>
    <submittedName>
        <fullName evidence="2">Uncharacterized protein</fullName>
    </submittedName>
</protein>
<feature type="transmembrane region" description="Helical" evidence="1">
    <location>
        <begin position="27"/>
        <end position="50"/>
    </location>
</feature>
<dbReference type="EMBL" id="CP025536">
    <property type="protein sequence ID" value="AUW97152.1"/>
    <property type="molecule type" value="Genomic_DNA"/>
</dbReference>
<dbReference type="KEGG" id="splr:C0J00_08575"/>
<dbReference type="OrthoDB" id="2217508at2"/>
<keyword evidence="1" id="KW-0812">Transmembrane</keyword>
<dbReference type="GeneID" id="98393958"/>
<keyword evidence="1" id="KW-1133">Transmembrane helix</keyword>
<evidence type="ECO:0000313" key="2">
    <source>
        <dbReference type="EMBL" id="AUW97152.1"/>
    </source>
</evidence>
<gene>
    <name evidence="2" type="ORF">C0J00_08575</name>
</gene>
<feature type="transmembrane region" description="Helical" evidence="1">
    <location>
        <begin position="89"/>
        <end position="107"/>
    </location>
</feature>
<dbReference type="AlphaFoldDB" id="A0A2L0D5Q8"/>
<evidence type="ECO:0000256" key="1">
    <source>
        <dbReference type="SAM" id="Phobius"/>
    </source>
</evidence>
<dbReference type="Proteomes" id="UP000238956">
    <property type="component" value="Chromosome"/>
</dbReference>
<keyword evidence="3" id="KW-1185">Reference proteome</keyword>
<reference evidence="2 3" key="1">
    <citation type="submission" date="2017-12" db="EMBL/GenBank/DDBJ databases">
        <authorList>
            <person name="Hurst M.R.H."/>
        </authorList>
    </citation>
    <scope>NUCLEOTIDE SEQUENCE [LARGE SCALE GENOMIC DNA]</scope>
    <source>
        <strain evidence="2 3">TH11417</strain>
    </source>
</reference>
<dbReference type="RefSeq" id="WP_104968467.1">
    <property type="nucleotide sequence ID" value="NZ_CP025536.1"/>
</dbReference>